<evidence type="ECO:0000256" key="3">
    <source>
        <dbReference type="SAM" id="Phobius"/>
    </source>
</evidence>
<keyword evidence="1" id="KW-0175">Coiled coil</keyword>
<dbReference type="VEuPathDB" id="ToxoDB:CSUI_004369"/>
<feature type="non-terminal residue" evidence="4">
    <location>
        <position position="1"/>
    </location>
</feature>
<feature type="region of interest" description="Disordered" evidence="2">
    <location>
        <begin position="138"/>
        <end position="161"/>
    </location>
</feature>
<dbReference type="OrthoDB" id="332946at2759"/>
<evidence type="ECO:0000313" key="4">
    <source>
        <dbReference type="EMBL" id="PHJ21777.1"/>
    </source>
</evidence>
<evidence type="ECO:0000256" key="2">
    <source>
        <dbReference type="SAM" id="MobiDB-lite"/>
    </source>
</evidence>
<protein>
    <submittedName>
        <fullName evidence="4">Polycystin cation channel protein</fullName>
    </submittedName>
</protein>
<evidence type="ECO:0000256" key="1">
    <source>
        <dbReference type="SAM" id="Coils"/>
    </source>
</evidence>
<organism evidence="4 5">
    <name type="scientific">Cystoisospora suis</name>
    <dbReference type="NCBI Taxonomy" id="483139"/>
    <lineage>
        <taxon>Eukaryota</taxon>
        <taxon>Sar</taxon>
        <taxon>Alveolata</taxon>
        <taxon>Apicomplexa</taxon>
        <taxon>Conoidasida</taxon>
        <taxon>Coccidia</taxon>
        <taxon>Eucoccidiorida</taxon>
        <taxon>Eimeriorina</taxon>
        <taxon>Sarcocystidae</taxon>
        <taxon>Cystoisospora</taxon>
    </lineage>
</organism>
<sequence length="253" mass="28222">SEIPRQVLDCLADFVFCCTPDPSSKATYDEALRLQREAEAYEKEQKEENLRRRLEEKRGVKIFHLAEDKVRAYRWLLLLLSLFVMFFLGGISLLIDAPKVFRDHTASQSIANEPFVSTDPIISKELLKTSPPLWFTPNTCQRGDTSSSSSAGASTVPSIPTTLPEPLQHTVTLSDVCTIQGIYDWLEQVLSSRVLNAASSAPYLSPRSPLANPGALLEVTRVQISCRTSGGNARKREMKKEVSSFLCSIVRKM</sequence>
<keyword evidence="3" id="KW-1133">Transmembrane helix</keyword>
<dbReference type="Proteomes" id="UP000221165">
    <property type="component" value="Unassembled WGS sequence"/>
</dbReference>
<name>A0A2C6KXI3_9APIC</name>
<feature type="transmembrane region" description="Helical" evidence="3">
    <location>
        <begin position="75"/>
        <end position="95"/>
    </location>
</feature>
<accession>A0A2C6KXI3</accession>
<keyword evidence="3" id="KW-0472">Membrane</keyword>
<keyword evidence="5" id="KW-1185">Reference proteome</keyword>
<proteinExistence type="predicted"/>
<comment type="caution">
    <text evidence="4">The sequence shown here is derived from an EMBL/GenBank/DDBJ whole genome shotgun (WGS) entry which is preliminary data.</text>
</comment>
<dbReference type="EMBL" id="MIGC01002024">
    <property type="protein sequence ID" value="PHJ21777.1"/>
    <property type="molecule type" value="Genomic_DNA"/>
</dbReference>
<gene>
    <name evidence="4" type="ORF">CSUI_004369</name>
</gene>
<keyword evidence="3" id="KW-0812">Transmembrane</keyword>
<dbReference type="RefSeq" id="XP_067923457.1">
    <property type="nucleotide sequence ID" value="XM_068064561.1"/>
</dbReference>
<reference evidence="4 5" key="1">
    <citation type="journal article" date="2017" name="Int. J. Parasitol.">
        <title>The genome of the protozoan parasite Cystoisospora suis and a reverse vaccinology approach to identify vaccine candidates.</title>
        <authorList>
            <person name="Palmieri N."/>
            <person name="Shrestha A."/>
            <person name="Ruttkowski B."/>
            <person name="Beck T."/>
            <person name="Vogl C."/>
            <person name="Tomley F."/>
            <person name="Blake D.P."/>
            <person name="Joachim A."/>
        </authorList>
    </citation>
    <scope>NUCLEOTIDE SEQUENCE [LARGE SCALE GENOMIC DNA]</scope>
    <source>
        <strain evidence="4 5">Wien I</strain>
    </source>
</reference>
<dbReference type="AlphaFoldDB" id="A0A2C6KXI3"/>
<dbReference type="GeneID" id="94427772"/>
<evidence type="ECO:0000313" key="5">
    <source>
        <dbReference type="Proteomes" id="UP000221165"/>
    </source>
</evidence>
<feature type="coiled-coil region" evidence="1">
    <location>
        <begin position="24"/>
        <end position="58"/>
    </location>
</feature>